<evidence type="ECO:0000313" key="7">
    <source>
        <dbReference type="EMBL" id="MFH6772643.1"/>
    </source>
</evidence>
<organism evidence="7 8">
    <name type="scientific">Gaetbulibacter aestuarii</name>
    <dbReference type="NCBI Taxonomy" id="1502358"/>
    <lineage>
        <taxon>Bacteria</taxon>
        <taxon>Pseudomonadati</taxon>
        <taxon>Bacteroidota</taxon>
        <taxon>Flavobacteriia</taxon>
        <taxon>Flavobacteriales</taxon>
        <taxon>Flavobacteriaceae</taxon>
        <taxon>Gaetbulibacter</taxon>
    </lineage>
</organism>
<evidence type="ECO:0000256" key="2">
    <source>
        <dbReference type="ARBA" id="ARBA00022748"/>
    </source>
</evidence>
<dbReference type="Gene3D" id="3.40.30.10">
    <property type="entry name" value="Glutaredoxin"/>
    <property type="match status" value="1"/>
</dbReference>
<comment type="caution">
    <text evidence="7">The sequence shown here is derived from an EMBL/GenBank/DDBJ whole genome shotgun (WGS) entry which is preliminary data.</text>
</comment>
<protein>
    <submittedName>
        <fullName evidence="7">TlpA disulfide reductase family protein</fullName>
    </submittedName>
</protein>
<gene>
    <name evidence="7" type="ORF">V8G58_11930</name>
</gene>
<evidence type="ECO:0000256" key="5">
    <source>
        <dbReference type="SAM" id="SignalP"/>
    </source>
</evidence>
<feature type="signal peptide" evidence="5">
    <location>
        <begin position="1"/>
        <end position="20"/>
    </location>
</feature>
<dbReference type="CDD" id="cd02966">
    <property type="entry name" value="TlpA_like_family"/>
    <property type="match status" value="1"/>
</dbReference>
<proteinExistence type="predicted"/>
<dbReference type="SUPFAM" id="SSF52833">
    <property type="entry name" value="Thioredoxin-like"/>
    <property type="match status" value="1"/>
</dbReference>
<dbReference type="InterPro" id="IPR013740">
    <property type="entry name" value="Redoxin"/>
</dbReference>
<keyword evidence="5" id="KW-0732">Signal</keyword>
<dbReference type="RefSeq" id="WP_344741943.1">
    <property type="nucleotide sequence ID" value="NZ_BAABAY010000006.1"/>
</dbReference>
<keyword evidence="2" id="KW-0201">Cytochrome c-type biogenesis</keyword>
<dbReference type="PANTHER" id="PTHR42852:SF6">
    <property type="entry name" value="THIOL:DISULFIDE INTERCHANGE PROTEIN DSBE"/>
    <property type="match status" value="1"/>
</dbReference>
<dbReference type="InterPro" id="IPR013766">
    <property type="entry name" value="Thioredoxin_domain"/>
</dbReference>
<evidence type="ECO:0000313" key="8">
    <source>
        <dbReference type="Proteomes" id="UP001610100"/>
    </source>
</evidence>
<dbReference type="Proteomes" id="UP001610100">
    <property type="component" value="Unassembled WGS sequence"/>
</dbReference>
<keyword evidence="3" id="KW-1015">Disulfide bond</keyword>
<evidence type="ECO:0000256" key="1">
    <source>
        <dbReference type="ARBA" id="ARBA00004196"/>
    </source>
</evidence>
<dbReference type="PROSITE" id="PS51257">
    <property type="entry name" value="PROKAR_LIPOPROTEIN"/>
    <property type="match status" value="1"/>
</dbReference>
<evidence type="ECO:0000259" key="6">
    <source>
        <dbReference type="PROSITE" id="PS51352"/>
    </source>
</evidence>
<evidence type="ECO:0000256" key="4">
    <source>
        <dbReference type="ARBA" id="ARBA00023284"/>
    </source>
</evidence>
<dbReference type="PROSITE" id="PS51352">
    <property type="entry name" value="THIOREDOXIN_2"/>
    <property type="match status" value="1"/>
</dbReference>
<accession>A0ABW7N1V2</accession>
<evidence type="ECO:0000256" key="3">
    <source>
        <dbReference type="ARBA" id="ARBA00023157"/>
    </source>
</evidence>
<feature type="domain" description="Thioredoxin" evidence="6">
    <location>
        <begin position="313"/>
        <end position="457"/>
    </location>
</feature>
<comment type="subcellular location">
    <subcellularLocation>
        <location evidence="1">Cell envelope</location>
    </subcellularLocation>
</comment>
<dbReference type="InterPro" id="IPR036249">
    <property type="entry name" value="Thioredoxin-like_sf"/>
</dbReference>
<feature type="chain" id="PRO_5046795194" evidence="5">
    <location>
        <begin position="21"/>
        <end position="457"/>
    </location>
</feature>
<dbReference type="InterPro" id="IPR050553">
    <property type="entry name" value="Thioredoxin_ResA/DsbE_sf"/>
</dbReference>
<name>A0ABW7N1V2_9FLAO</name>
<keyword evidence="8" id="KW-1185">Reference proteome</keyword>
<reference evidence="7 8" key="1">
    <citation type="submission" date="2024-02" db="EMBL/GenBank/DDBJ databases">
        <title>A Gaetbulibacter species isolated from tidal flats and genomic insights of their niches.</title>
        <authorList>
            <person name="Ye Y."/>
        </authorList>
    </citation>
    <scope>NUCLEOTIDE SEQUENCE [LARGE SCALE GENOMIC DNA]</scope>
    <source>
        <strain evidence="7 8">KYW382</strain>
    </source>
</reference>
<keyword evidence="4" id="KW-0676">Redox-active center</keyword>
<dbReference type="PANTHER" id="PTHR42852">
    <property type="entry name" value="THIOL:DISULFIDE INTERCHANGE PROTEIN DSBE"/>
    <property type="match status" value="1"/>
</dbReference>
<dbReference type="EMBL" id="JBAWKB010000004">
    <property type="protein sequence ID" value="MFH6772643.1"/>
    <property type="molecule type" value="Genomic_DNA"/>
</dbReference>
<sequence>MKYLLSILTILLFASCKPDATVDYVVISGKITNPGNGELTINTYDRSFREALDLSDEGDFIDTLYVKSPSYVLYDGQHPIFLHLEPGYNLNISYDNADFDNTLSITGTGAEANNYLRTKKTLTSENFGSSKDAYSMSEADFKAKAEKLKTSQDSLLNATDGLSEDFKTKEKRNINYAYLNMLMNYEEAHQYYTNNPEFSVSEGFLDEADSIDYTNEEDYLYSNDYQSMVGSYYMNKSKALAKKDSIENDMAYIKTVGAIESDTIKNSLLFDFANFNINYTKDLDAFYKSFMANSTNDDYKKIITDKYNELQILNPGNPSPKFVDYENYAGGTTSLDDLKGKYVYVDVWATWCGPCKREIPFLKEVEKQYHGKNIAFVSVSIDKQEDHDAWKAMVEDKDLGGIQLFADNDWKSKFVNDYKIQGIPRFILIDPEGNIVDATAPRPSNPELISLFNELNI</sequence>
<dbReference type="Pfam" id="PF08534">
    <property type="entry name" value="Redoxin"/>
    <property type="match status" value="1"/>
</dbReference>